<name>A0A1H4PGI5_9PSED</name>
<keyword evidence="2" id="KW-1185">Reference proteome</keyword>
<protein>
    <submittedName>
        <fullName evidence="1">HD domain-containing protein</fullName>
    </submittedName>
</protein>
<gene>
    <name evidence="1" type="ORF">SAMN05216178_3311</name>
</gene>
<sequence length="143" mass="15581">MSSLERAITIAAQAHAGQVDKGGAPYILHPLRVMLGVEQPEERIVAVLHDVLEDSAVTLEQLRAEGFSAPVLAALSALTKVEGEDYPAFIRRAAANPLARRVKRADLADNSDQSRIPEPGAEDLRRLEKYRQALLYLNSLAAD</sequence>
<evidence type="ECO:0000313" key="2">
    <source>
        <dbReference type="Proteomes" id="UP000198982"/>
    </source>
</evidence>
<evidence type="ECO:0000313" key="1">
    <source>
        <dbReference type="EMBL" id="SEC06500.1"/>
    </source>
</evidence>
<organism evidence="1 2">
    <name type="scientific">Pseudomonas saponiphila</name>
    <dbReference type="NCBI Taxonomy" id="556534"/>
    <lineage>
        <taxon>Bacteria</taxon>
        <taxon>Pseudomonadati</taxon>
        <taxon>Pseudomonadota</taxon>
        <taxon>Gammaproteobacteria</taxon>
        <taxon>Pseudomonadales</taxon>
        <taxon>Pseudomonadaceae</taxon>
        <taxon>Pseudomonas</taxon>
    </lineage>
</organism>
<dbReference type="SUPFAM" id="SSF109604">
    <property type="entry name" value="HD-domain/PDEase-like"/>
    <property type="match status" value="1"/>
</dbReference>
<dbReference type="AlphaFoldDB" id="A0A1H4PGI5"/>
<reference evidence="2" key="1">
    <citation type="submission" date="2016-10" db="EMBL/GenBank/DDBJ databases">
        <authorList>
            <person name="Varghese N."/>
            <person name="Submissions S."/>
        </authorList>
    </citation>
    <scope>NUCLEOTIDE SEQUENCE [LARGE SCALE GENOMIC DNA]</scope>
    <source>
        <strain evidence="2">DSM 9751</strain>
    </source>
</reference>
<dbReference type="Gene3D" id="1.10.3210.10">
    <property type="entry name" value="Hypothetical protein af1432"/>
    <property type="match status" value="1"/>
</dbReference>
<dbReference type="Proteomes" id="UP000198982">
    <property type="component" value="Unassembled WGS sequence"/>
</dbReference>
<proteinExistence type="predicted"/>
<accession>A0A1H4PGI5</accession>
<dbReference type="EMBL" id="FNTJ01000001">
    <property type="protein sequence ID" value="SEC06500.1"/>
    <property type="molecule type" value="Genomic_DNA"/>
</dbReference>
<dbReference type="RefSeq" id="WP_092315259.1">
    <property type="nucleotide sequence ID" value="NZ_FNTJ01000001.1"/>
</dbReference>